<dbReference type="Gene3D" id="3.30.750.24">
    <property type="entry name" value="STAS domain"/>
    <property type="match status" value="1"/>
</dbReference>
<protein>
    <recommendedName>
        <fullName evidence="2">Anti-sigma factor antagonist</fullName>
    </recommendedName>
</protein>
<dbReference type="Proteomes" id="UP000533598">
    <property type="component" value="Unassembled WGS sequence"/>
</dbReference>
<comment type="similarity">
    <text evidence="1 2">Belongs to the anti-sigma-factor antagonist family.</text>
</comment>
<dbReference type="EMBL" id="JACHMH010000001">
    <property type="protein sequence ID" value="MBB4681611.1"/>
    <property type="molecule type" value="Genomic_DNA"/>
</dbReference>
<dbReference type="AlphaFoldDB" id="A0A7W7CI54"/>
<dbReference type="InterPro" id="IPR003658">
    <property type="entry name" value="Anti-sigma_ant"/>
</dbReference>
<dbReference type="InterPro" id="IPR002645">
    <property type="entry name" value="STAS_dom"/>
</dbReference>
<evidence type="ECO:0000313" key="5">
    <source>
        <dbReference type="Proteomes" id="UP000533598"/>
    </source>
</evidence>
<feature type="domain" description="STAS" evidence="3">
    <location>
        <begin position="31"/>
        <end position="128"/>
    </location>
</feature>
<gene>
    <name evidence="4" type="ORF">HNR67_007729</name>
</gene>
<proteinExistence type="inferred from homology"/>
<evidence type="ECO:0000313" key="4">
    <source>
        <dbReference type="EMBL" id="MBB4681611.1"/>
    </source>
</evidence>
<comment type="caution">
    <text evidence="4">The sequence shown here is derived from an EMBL/GenBank/DDBJ whole genome shotgun (WGS) entry which is preliminary data.</text>
</comment>
<dbReference type="CDD" id="cd07043">
    <property type="entry name" value="STAS_anti-anti-sigma_factors"/>
    <property type="match status" value="1"/>
</dbReference>
<dbReference type="PROSITE" id="PS50801">
    <property type="entry name" value="STAS"/>
    <property type="match status" value="1"/>
</dbReference>
<dbReference type="SUPFAM" id="SSF52091">
    <property type="entry name" value="SpoIIaa-like"/>
    <property type="match status" value="1"/>
</dbReference>
<accession>A0A7W7CI54</accession>
<evidence type="ECO:0000256" key="1">
    <source>
        <dbReference type="ARBA" id="ARBA00009013"/>
    </source>
</evidence>
<organism evidence="4 5">
    <name type="scientific">Crossiella cryophila</name>
    <dbReference type="NCBI Taxonomy" id="43355"/>
    <lineage>
        <taxon>Bacteria</taxon>
        <taxon>Bacillati</taxon>
        <taxon>Actinomycetota</taxon>
        <taxon>Actinomycetes</taxon>
        <taxon>Pseudonocardiales</taxon>
        <taxon>Pseudonocardiaceae</taxon>
        <taxon>Crossiella</taxon>
    </lineage>
</organism>
<dbReference type="NCBIfam" id="TIGR00377">
    <property type="entry name" value="ant_ant_sig"/>
    <property type="match status" value="1"/>
</dbReference>
<dbReference type="Pfam" id="PF01740">
    <property type="entry name" value="STAS"/>
    <property type="match status" value="1"/>
</dbReference>
<evidence type="ECO:0000256" key="2">
    <source>
        <dbReference type="RuleBase" id="RU003749"/>
    </source>
</evidence>
<dbReference type="GO" id="GO:0043856">
    <property type="term" value="F:anti-sigma factor antagonist activity"/>
    <property type="evidence" value="ECO:0007669"/>
    <property type="project" value="InterPro"/>
</dbReference>
<evidence type="ECO:0000259" key="3">
    <source>
        <dbReference type="PROSITE" id="PS50801"/>
    </source>
</evidence>
<reference evidence="4 5" key="1">
    <citation type="submission" date="2020-08" db="EMBL/GenBank/DDBJ databases">
        <title>Sequencing the genomes of 1000 actinobacteria strains.</title>
        <authorList>
            <person name="Klenk H.-P."/>
        </authorList>
    </citation>
    <scope>NUCLEOTIDE SEQUENCE [LARGE SCALE GENOMIC DNA]</scope>
    <source>
        <strain evidence="4 5">DSM 44230</strain>
    </source>
</reference>
<keyword evidence="5" id="KW-1185">Reference proteome</keyword>
<sequence length="129" mass="13205">MSTAGEQSEDQARAAALIDLDSAASTESAGVLKVGGEVDLLTTPLLKSGIEEQLAISRPLLVIDLSGVSFLGSSGLAALVEAREAAQGKGTALRLVAGNRTVFRPLATTGLSTLFDLRETLEEALAAPI</sequence>
<dbReference type="RefSeq" id="WP_185008312.1">
    <property type="nucleotide sequence ID" value="NZ_BAAAUI010000014.1"/>
</dbReference>
<dbReference type="PANTHER" id="PTHR33495:SF2">
    <property type="entry name" value="ANTI-SIGMA FACTOR ANTAGONIST TM_1081-RELATED"/>
    <property type="match status" value="1"/>
</dbReference>
<name>A0A7W7CI54_9PSEU</name>
<dbReference type="InterPro" id="IPR036513">
    <property type="entry name" value="STAS_dom_sf"/>
</dbReference>
<dbReference type="PANTHER" id="PTHR33495">
    <property type="entry name" value="ANTI-SIGMA FACTOR ANTAGONIST TM_1081-RELATED-RELATED"/>
    <property type="match status" value="1"/>
</dbReference>